<accession>E7N318</accession>
<name>E7N318_9FIRM</name>
<evidence type="ECO:0000313" key="1">
    <source>
        <dbReference type="EMBL" id="EFW29579.1"/>
    </source>
</evidence>
<reference evidence="1 2" key="1">
    <citation type="submission" date="2010-08" db="EMBL/GenBank/DDBJ databases">
        <authorList>
            <person name="Weinstock G."/>
            <person name="Sodergren E."/>
            <person name="Clifton S."/>
            <person name="Fulton L."/>
            <person name="Fulton B."/>
            <person name="Courtney L."/>
            <person name="Fronick C."/>
            <person name="Harrison M."/>
            <person name="Strong C."/>
            <person name="Farmer C."/>
            <person name="Delahaunty K."/>
            <person name="Markovic C."/>
            <person name="Hall O."/>
            <person name="Minx P."/>
            <person name="Tomlinson C."/>
            <person name="Mitreva M."/>
            <person name="Hou S."/>
            <person name="Chen J."/>
            <person name="Wollam A."/>
            <person name="Pepin K.H."/>
            <person name="Johnson M."/>
            <person name="Bhonagiri V."/>
            <person name="Zhang X."/>
            <person name="Suruliraj S."/>
            <person name="Warren W."/>
            <person name="Chinwalla A."/>
            <person name="Mardis E.R."/>
            <person name="Wilson R.K."/>
        </authorList>
    </citation>
    <scope>NUCLEOTIDE SEQUENCE [LARGE SCALE GENOMIC DNA]</scope>
    <source>
        <strain evidence="1 2">F0399</strain>
    </source>
</reference>
<organism evidence="1 2">
    <name type="scientific">Selenomonas artemidis F0399</name>
    <dbReference type="NCBI Taxonomy" id="749551"/>
    <lineage>
        <taxon>Bacteria</taxon>
        <taxon>Bacillati</taxon>
        <taxon>Bacillota</taxon>
        <taxon>Negativicutes</taxon>
        <taxon>Selenomonadales</taxon>
        <taxon>Selenomonadaceae</taxon>
        <taxon>Selenomonas</taxon>
    </lineage>
</organism>
<gene>
    <name evidence="1" type="ORF">HMPREF9555_01390</name>
</gene>
<dbReference type="HOGENOM" id="CLU_3257686_0_0_9"/>
<proteinExistence type="predicted"/>
<keyword evidence="2" id="KW-1185">Reference proteome</keyword>
<protein>
    <submittedName>
        <fullName evidence="1">Uncharacterized protein</fullName>
    </submittedName>
</protein>
<evidence type="ECO:0000313" key="2">
    <source>
        <dbReference type="Proteomes" id="UP000004633"/>
    </source>
</evidence>
<dbReference type="Proteomes" id="UP000004633">
    <property type="component" value="Unassembled WGS sequence"/>
</dbReference>
<dbReference type="EMBL" id="AECV01000023">
    <property type="protein sequence ID" value="EFW29579.1"/>
    <property type="molecule type" value="Genomic_DNA"/>
</dbReference>
<sequence length="42" mass="4707">MQEAIFIPVEAFAQCAFELGENYGILLYDISCCGRELFCVLS</sequence>
<comment type="caution">
    <text evidence="1">The sequence shown here is derived from an EMBL/GenBank/DDBJ whole genome shotgun (WGS) entry which is preliminary data.</text>
</comment>
<dbReference type="AlphaFoldDB" id="E7N318"/>
<dbReference type="STRING" id="749551.HMPREF9555_01390"/>